<proteinExistence type="predicted"/>
<evidence type="ECO:0000313" key="3">
    <source>
        <dbReference type="Proteomes" id="UP000824120"/>
    </source>
</evidence>
<dbReference type="Proteomes" id="UP000824120">
    <property type="component" value="Chromosome 12"/>
</dbReference>
<keyword evidence="1" id="KW-0732">Signal</keyword>
<keyword evidence="3" id="KW-1185">Reference proteome</keyword>
<protein>
    <submittedName>
        <fullName evidence="2">Uncharacterized protein</fullName>
    </submittedName>
</protein>
<evidence type="ECO:0000313" key="2">
    <source>
        <dbReference type="EMBL" id="KAG5569635.1"/>
    </source>
</evidence>
<gene>
    <name evidence="2" type="ORF">H5410_059401</name>
</gene>
<reference evidence="2 3" key="1">
    <citation type="submission" date="2020-09" db="EMBL/GenBank/DDBJ databases">
        <title>De no assembly of potato wild relative species, Solanum commersonii.</title>
        <authorList>
            <person name="Cho K."/>
        </authorList>
    </citation>
    <scope>NUCLEOTIDE SEQUENCE [LARGE SCALE GENOMIC DNA]</scope>
    <source>
        <strain evidence="2">LZ3.2</strain>
        <tissue evidence="2">Leaf</tissue>
    </source>
</reference>
<feature type="chain" id="PRO_5039941984" evidence="1">
    <location>
        <begin position="17"/>
        <end position="76"/>
    </location>
</feature>
<dbReference type="EMBL" id="JACXVP010000012">
    <property type="protein sequence ID" value="KAG5569635.1"/>
    <property type="molecule type" value="Genomic_DNA"/>
</dbReference>
<comment type="caution">
    <text evidence="2">The sequence shown here is derived from an EMBL/GenBank/DDBJ whole genome shotgun (WGS) entry which is preliminary data.</text>
</comment>
<accession>A0A9J5W296</accession>
<feature type="signal peptide" evidence="1">
    <location>
        <begin position="1"/>
        <end position="16"/>
    </location>
</feature>
<name>A0A9J5W296_SOLCO</name>
<sequence length="76" mass="9128">MMIPLVFFVIPFSALRLLNFVYDTRESYFKILGVKRHPNRVMFGTTIFQEHISNVRIDIEVRRESRGLDNEVRREL</sequence>
<evidence type="ECO:0000256" key="1">
    <source>
        <dbReference type="SAM" id="SignalP"/>
    </source>
</evidence>
<dbReference type="AlphaFoldDB" id="A0A9J5W296"/>
<organism evidence="2 3">
    <name type="scientific">Solanum commersonii</name>
    <name type="common">Commerson's wild potato</name>
    <name type="synonym">Commerson's nightshade</name>
    <dbReference type="NCBI Taxonomy" id="4109"/>
    <lineage>
        <taxon>Eukaryota</taxon>
        <taxon>Viridiplantae</taxon>
        <taxon>Streptophyta</taxon>
        <taxon>Embryophyta</taxon>
        <taxon>Tracheophyta</taxon>
        <taxon>Spermatophyta</taxon>
        <taxon>Magnoliopsida</taxon>
        <taxon>eudicotyledons</taxon>
        <taxon>Gunneridae</taxon>
        <taxon>Pentapetalae</taxon>
        <taxon>asterids</taxon>
        <taxon>lamiids</taxon>
        <taxon>Solanales</taxon>
        <taxon>Solanaceae</taxon>
        <taxon>Solanoideae</taxon>
        <taxon>Solaneae</taxon>
        <taxon>Solanum</taxon>
    </lineage>
</organism>